<evidence type="ECO:0000256" key="11">
    <source>
        <dbReference type="SAM" id="MobiDB-lite"/>
    </source>
</evidence>
<evidence type="ECO:0000256" key="10">
    <source>
        <dbReference type="RuleBase" id="RU003750"/>
    </source>
</evidence>
<keyword evidence="7 12" id="KW-0472">Membrane</keyword>
<dbReference type="Gene3D" id="1.20.120.1760">
    <property type="match status" value="1"/>
</dbReference>
<reference evidence="13 14" key="1">
    <citation type="submission" date="2024-01" db="EMBL/GenBank/DDBJ databases">
        <authorList>
            <person name="Allen C."/>
            <person name="Tagirdzhanova G."/>
        </authorList>
    </citation>
    <scope>NUCLEOTIDE SEQUENCE [LARGE SCALE GENOMIC DNA]</scope>
</reference>
<dbReference type="InterPro" id="IPR000462">
    <property type="entry name" value="CDP-OH_P_trans"/>
</dbReference>
<accession>A0ABP0BUZ9</accession>
<name>A0ABP0BUZ9_9PEZI</name>
<dbReference type="InterPro" id="IPR050324">
    <property type="entry name" value="CDP-alcohol_PTase-I"/>
</dbReference>
<evidence type="ECO:0000256" key="1">
    <source>
        <dbReference type="ARBA" id="ARBA00004141"/>
    </source>
</evidence>
<dbReference type="InterPro" id="IPR043130">
    <property type="entry name" value="CDP-OH_PTrfase_TM_dom"/>
</dbReference>
<feature type="region of interest" description="Disordered" evidence="11">
    <location>
        <begin position="109"/>
        <end position="128"/>
    </location>
</feature>
<keyword evidence="3 10" id="KW-0808">Transferase</keyword>
<keyword evidence="9" id="KW-1208">Phospholipid metabolism</keyword>
<evidence type="ECO:0000256" key="9">
    <source>
        <dbReference type="ARBA" id="ARBA00023264"/>
    </source>
</evidence>
<dbReference type="PANTHER" id="PTHR14269:SF60">
    <property type="entry name" value="CARDIOLIPIN SYNTHASE (CMP-FORMING)"/>
    <property type="match status" value="1"/>
</dbReference>
<comment type="subcellular location">
    <subcellularLocation>
        <location evidence="1">Membrane</location>
        <topology evidence="1">Multi-pass membrane protein</topology>
    </subcellularLocation>
</comment>
<keyword evidence="8" id="KW-0594">Phospholipid biosynthesis</keyword>
<organism evidence="13 14">
    <name type="scientific">Sporothrix eucalyptigena</name>
    <dbReference type="NCBI Taxonomy" id="1812306"/>
    <lineage>
        <taxon>Eukaryota</taxon>
        <taxon>Fungi</taxon>
        <taxon>Dikarya</taxon>
        <taxon>Ascomycota</taxon>
        <taxon>Pezizomycotina</taxon>
        <taxon>Sordariomycetes</taxon>
        <taxon>Sordariomycetidae</taxon>
        <taxon>Ophiostomatales</taxon>
        <taxon>Ophiostomataceae</taxon>
        <taxon>Sporothrix</taxon>
    </lineage>
</organism>
<keyword evidence="4 12" id="KW-0812">Transmembrane</keyword>
<feature type="region of interest" description="Disordered" evidence="11">
    <location>
        <begin position="47"/>
        <end position="83"/>
    </location>
</feature>
<feature type="transmembrane region" description="Helical" evidence="12">
    <location>
        <begin position="194"/>
        <end position="213"/>
    </location>
</feature>
<evidence type="ECO:0000256" key="3">
    <source>
        <dbReference type="ARBA" id="ARBA00022679"/>
    </source>
</evidence>
<keyword evidence="14" id="KW-1185">Reference proteome</keyword>
<evidence type="ECO:0000256" key="12">
    <source>
        <dbReference type="SAM" id="Phobius"/>
    </source>
</evidence>
<dbReference type="PROSITE" id="PS00379">
    <property type="entry name" value="CDP_ALCOHOL_P_TRANSF"/>
    <property type="match status" value="1"/>
</dbReference>
<keyword evidence="2" id="KW-0444">Lipid biosynthesis</keyword>
<feature type="transmembrane region" description="Helical" evidence="12">
    <location>
        <begin position="274"/>
        <end position="292"/>
    </location>
</feature>
<sequence length="345" mass="36703">MLRLTTTGCGRAGRTTVSAFASPSPSMLSSLVAPASVSTVSLFAPPSRWPQPATQQPVQPARSLWTSSPAKPTTTTSLTPTPAVRPRILFPGLLSGLSGLSRRQKNARLLSNDNSPSSSTGPLPPTTITRHENIYTVPNFLTVARLIAAPFVGYLIVADQPGWALSLLAAAAVTDLLDGWIARRWNLHTVVGSVIDPLADKVLMTVLAVSLAAQGGLPMWLAVLILGRDVGLGIAAIYYRWVSLPPPKTFSRYWDFSLPSAEVRPTTISKYNTFLQLALMGVTTAAPVLAMSDGAAATLLGGPYDLYPALTIMQYVVALTTVWSGASYVYSKDAVKILTQKSKTP</sequence>
<feature type="compositionally biased region" description="Low complexity" evidence="11">
    <location>
        <begin position="50"/>
        <end position="82"/>
    </location>
</feature>
<feature type="transmembrane region" description="Helical" evidence="12">
    <location>
        <begin position="312"/>
        <end position="331"/>
    </location>
</feature>
<comment type="similarity">
    <text evidence="10">Belongs to the CDP-alcohol phosphatidyltransferase class-I family.</text>
</comment>
<protein>
    <recommendedName>
        <fullName evidence="15">Cardiolipin synthase</fullName>
    </recommendedName>
</protein>
<dbReference type="InterPro" id="IPR048254">
    <property type="entry name" value="CDP_ALCOHOL_P_TRANSF_CS"/>
</dbReference>
<dbReference type="EMBL" id="CAWUHD010000050">
    <property type="protein sequence ID" value="CAK7223539.1"/>
    <property type="molecule type" value="Genomic_DNA"/>
</dbReference>
<dbReference type="Pfam" id="PF01066">
    <property type="entry name" value="CDP-OH_P_transf"/>
    <property type="match status" value="1"/>
</dbReference>
<evidence type="ECO:0000256" key="6">
    <source>
        <dbReference type="ARBA" id="ARBA00023098"/>
    </source>
</evidence>
<dbReference type="PANTHER" id="PTHR14269">
    <property type="entry name" value="CDP-DIACYLGLYCEROL--GLYCEROL-3-PHOSPHATE 3-PHOSPHATIDYLTRANSFERASE-RELATED"/>
    <property type="match status" value="1"/>
</dbReference>
<evidence type="ECO:0000256" key="7">
    <source>
        <dbReference type="ARBA" id="ARBA00023136"/>
    </source>
</evidence>
<gene>
    <name evidence="13" type="ORF">SEUCBS140593_005270</name>
</gene>
<keyword evidence="5 12" id="KW-1133">Transmembrane helix</keyword>
<evidence type="ECO:0000256" key="2">
    <source>
        <dbReference type="ARBA" id="ARBA00022516"/>
    </source>
</evidence>
<evidence type="ECO:0000256" key="8">
    <source>
        <dbReference type="ARBA" id="ARBA00023209"/>
    </source>
</evidence>
<evidence type="ECO:0000256" key="5">
    <source>
        <dbReference type="ARBA" id="ARBA00022989"/>
    </source>
</evidence>
<comment type="caution">
    <text evidence="13">The sequence shown here is derived from an EMBL/GenBank/DDBJ whole genome shotgun (WGS) entry which is preliminary data.</text>
</comment>
<evidence type="ECO:0000256" key="4">
    <source>
        <dbReference type="ARBA" id="ARBA00022692"/>
    </source>
</evidence>
<evidence type="ECO:0008006" key="15">
    <source>
        <dbReference type="Google" id="ProtNLM"/>
    </source>
</evidence>
<evidence type="ECO:0000313" key="13">
    <source>
        <dbReference type="EMBL" id="CAK7223539.1"/>
    </source>
</evidence>
<dbReference type="Proteomes" id="UP001642482">
    <property type="component" value="Unassembled WGS sequence"/>
</dbReference>
<feature type="transmembrane region" description="Helical" evidence="12">
    <location>
        <begin position="140"/>
        <end position="157"/>
    </location>
</feature>
<evidence type="ECO:0000313" key="14">
    <source>
        <dbReference type="Proteomes" id="UP001642482"/>
    </source>
</evidence>
<keyword evidence="6" id="KW-0443">Lipid metabolism</keyword>
<proteinExistence type="inferred from homology"/>